<dbReference type="GO" id="GO:0003700">
    <property type="term" value="F:DNA-binding transcription factor activity"/>
    <property type="evidence" value="ECO:0007669"/>
    <property type="project" value="TreeGrafter"/>
</dbReference>
<dbReference type="InterPro" id="IPR001647">
    <property type="entry name" value="HTH_TetR"/>
</dbReference>
<reference evidence="4" key="1">
    <citation type="journal article" date="2022" name="Int. J. Syst. Evol. Microbiol.">
        <title>Pseudomonas aegrilactucae sp. nov. and Pseudomonas morbosilactucae sp. nov., pathogens causing bacterial rot of lettuce in Japan.</title>
        <authorList>
            <person name="Sawada H."/>
            <person name="Fujikawa T."/>
            <person name="Satou M."/>
        </authorList>
    </citation>
    <scope>NUCLEOTIDE SEQUENCE</scope>
    <source>
        <strain evidence="4">0166_1</strain>
    </source>
</reference>
<evidence type="ECO:0000313" key="5">
    <source>
        <dbReference type="Proteomes" id="UP001162834"/>
    </source>
</evidence>
<dbReference type="PROSITE" id="PS50977">
    <property type="entry name" value="HTH_TETR_2"/>
    <property type="match status" value="1"/>
</dbReference>
<feature type="DNA-binding region" description="H-T-H motif" evidence="2">
    <location>
        <begin position="24"/>
        <end position="43"/>
    </location>
</feature>
<evidence type="ECO:0000313" key="4">
    <source>
        <dbReference type="EMBL" id="UGS37467.1"/>
    </source>
</evidence>
<dbReference type="GO" id="GO:0000976">
    <property type="term" value="F:transcription cis-regulatory region binding"/>
    <property type="evidence" value="ECO:0007669"/>
    <property type="project" value="TreeGrafter"/>
</dbReference>
<dbReference type="Gene3D" id="1.10.357.10">
    <property type="entry name" value="Tetracycline Repressor, domain 2"/>
    <property type="match status" value="1"/>
</dbReference>
<proteinExistence type="predicted"/>
<gene>
    <name evidence="4" type="ORF">DSM104329_03883</name>
</gene>
<accession>A0A9E7C2B9</accession>
<dbReference type="PANTHER" id="PTHR30055:SF223">
    <property type="entry name" value="HTH-TYPE TRANSCRIPTIONAL REGULATOR UIDR"/>
    <property type="match status" value="1"/>
</dbReference>
<keyword evidence="5" id="KW-1185">Reference proteome</keyword>
<dbReference type="Pfam" id="PF00440">
    <property type="entry name" value="TetR_N"/>
    <property type="match status" value="1"/>
</dbReference>
<evidence type="ECO:0000259" key="3">
    <source>
        <dbReference type="PROSITE" id="PS50977"/>
    </source>
</evidence>
<sequence>MSSTDERILEAARRLVGSQEALPTMSDVARATGISRQALYLHFPDRAALLLALVEHVDDREGLAAALATVEAAADGPAQLRAWVEMQARRNPRIAALARGLDQTRHEDGPTAAAWRDRAGNRMRGATAIVRRLRGEGLVHRSWTTAEASALVWELVSFRVWDDLVNEAGLAPARYAEIVTTAVLAALGSPVRRRARRAG</sequence>
<evidence type="ECO:0000256" key="1">
    <source>
        <dbReference type="ARBA" id="ARBA00023125"/>
    </source>
</evidence>
<dbReference type="KEGG" id="sbae:DSM104329_03883"/>
<protein>
    <recommendedName>
        <fullName evidence="3">HTH tetR-type domain-containing protein</fullName>
    </recommendedName>
</protein>
<keyword evidence="1 2" id="KW-0238">DNA-binding</keyword>
<dbReference type="PRINTS" id="PR00455">
    <property type="entry name" value="HTHTETR"/>
</dbReference>
<feature type="domain" description="HTH tetR-type" evidence="3">
    <location>
        <begin position="2"/>
        <end position="61"/>
    </location>
</feature>
<dbReference type="InterPro" id="IPR009057">
    <property type="entry name" value="Homeodomain-like_sf"/>
</dbReference>
<name>A0A9E7C2B9_9ACTN</name>
<dbReference type="PANTHER" id="PTHR30055">
    <property type="entry name" value="HTH-TYPE TRANSCRIPTIONAL REGULATOR RUTR"/>
    <property type="match status" value="1"/>
</dbReference>
<dbReference type="EMBL" id="CP087164">
    <property type="protein sequence ID" value="UGS37467.1"/>
    <property type="molecule type" value="Genomic_DNA"/>
</dbReference>
<organism evidence="4 5">
    <name type="scientific">Capillimicrobium parvum</name>
    <dbReference type="NCBI Taxonomy" id="2884022"/>
    <lineage>
        <taxon>Bacteria</taxon>
        <taxon>Bacillati</taxon>
        <taxon>Actinomycetota</taxon>
        <taxon>Thermoleophilia</taxon>
        <taxon>Solirubrobacterales</taxon>
        <taxon>Capillimicrobiaceae</taxon>
        <taxon>Capillimicrobium</taxon>
    </lineage>
</organism>
<dbReference type="RefSeq" id="WP_259311522.1">
    <property type="nucleotide sequence ID" value="NZ_CP087164.1"/>
</dbReference>
<dbReference type="Proteomes" id="UP001162834">
    <property type="component" value="Chromosome"/>
</dbReference>
<evidence type="ECO:0000256" key="2">
    <source>
        <dbReference type="PROSITE-ProRule" id="PRU00335"/>
    </source>
</evidence>
<dbReference type="InterPro" id="IPR050109">
    <property type="entry name" value="HTH-type_TetR-like_transc_reg"/>
</dbReference>
<dbReference type="AlphaFoldDB" id="A0A9E7C2B9"/>
<dbReference type="SUPFAM" id="SSF46689">
    <property type="entry name" value="Homeodomain-like"/>
    <property type="match status" value="1"/>
</dbReference>